<accession>A0A0V1CIX3</accession>
<dbReference type="OrthoDB" id="5863270at2759"/>
<dbReference type="InterPro" id="IPR008042">
    <property type="entry name" value="Retrotrans_Pao"/>
</dbReference>
<dbReference type="Pfam" id="PF05380">
    <property type="entry name" value="Peptidase_A17"/>
    <property type="match status" value="1"/>
</dbReference>
<proteinExistence type="predicted"/>
<feature type="transmembrane region" description="Helical" evidence="1">
    <location>
        <begin position="82"/>
        <end position="106"/>
    </location>
</feature>
<gene>
    <name evidence="2" type="ORF">T03_15960</name>
</gene>
<evidence type="ECO:0000256" key="1">
    <source>
        <dbReference type="SAM" id="Phobius"/>
    </source>
</evidence>
<keyword evidence="1" id="KW-1133">Transmembrane helix</keyword>
<comment type="caution">
    <text evidence="2">The sequence shown here is derived from an EMBL/GenBank/DDBJ whole genome shotgun (WGS) entry which is preliminary data.</text>
</comment>
<reference evidence="2 3" key="1">
    <citation type="submission" date="2015-01" db="EMBL/GenBank/DDBJ databases">
        <title>Evolution of Trichinella species and genotypes.</title>
        <authorList>
            <person name="Korhonen P.K."/>
            <person name="Edoardo P."/>
            <person name="Giuseppe L.R."/>
            <person name="Gasser R.B."/>
        </authorList>
    </citation>
    <scope>NUCLEOTIDE SEQUENCE [LARGE SCALE GENOMIC DNA]</scope>
    <source>
        <strain evidence="2">ISS120</strain>
    </source>
</reference>
<name>A0A0V1CIX3_TRIBR</name>
<sequence length="119" mass="13569">MDRFLKTERLDVDPSSATSSEQWKHWLVTFRNFLAALPQVNLDNEPLPDDVDHLCVKEKQELQELLLINRVELHAFCDASELAYVAVIYLLVETSASLALVSLVTAKNRLAPIKRLRLP</sequence>
<dbReference type="Proteomes" id="UP000054653">
    <property type="component" value="Unassembled WGS sequence"/>
</dbReference>
<dbReference type="STRING" id="45882.A0A0V1CIX3"/>
<organism evidence="2 3">
    <name type="scientific">Trichinella britovi</name>
    <name type="common">Parasitic roundworm</name>
    <dbReference type="NCBI Taxonomy" id="45882"/>
    <lineage>
        <taxon>Eukaryota</taxon>
        <taxon>Metazoa</taxon>
        <taxon>Ecdysozoa</taxon>
        <taxon>Nematoda</taxon>
        <taxon>Enoplea</taxon>
        <taxon>Dorylaimia</taxon>
        <taxon>Trichinellida</taxon>
        <taxon>Trichinellidae</taxon>
        <taxon>Trichinella</taxon>
    </lineage>
</organism>
<keyword evidence="1" id="KW-0812">Transmembrane</keyword>
<dbReference type="AlphaFoldDB" id="A0A0V1CIX3"/>
<dbReference type="EMBL" id="JYDI01000186">
    <property type="protein sequence ID" value="KRY49122.1"/>
    <property type="molecule type" value="Genomic_DNA"/>
</dbReference>
<evidence type="ECO:0000313" key="2">
    <source>
        <dbReference type="EMBL" id="KRY49122.1"/>
    </source>
</evidence>
<evidence type="ECO:0000313" key="3">
    <source>
        <dbReference type="Proteomes" id="UP000054653"/>
    </source>
</evidence>
<keyword evidence="3" id="KW-1185">Reference proteome</keyword>
<keyword evidence="1" id="KW-0472">Membrane</keyword>
<protein>
    <submittedName>
        <fullName evidence="2">Uncharacterized protein</fullName>
    </submittedName>
</protein>